<dbReference type="NCBIfam" id="TIGR03618">
    <property type="entry name" value="Rv1155_F420"/>
    <property type="match status" value="1"/>
</dbReference>
<dbReference type="GO" id="GO:0004733">
    <property type="term" value="F:pyridoxamine phosphate oxidase activity"/>
    <property type="evidence" value="ECO:0007669"/>
    <property type="project" value="UniProtKB-EC"/>
</dbReference>
<evidence type="ECO:0000313" key="4">
    <source>
        <dbReference type="Proteomes" id="UP000663908"/>
    </source>
</evidence>
<keyword evidence="1 3" id="KW-0560">Oxidoreductase</keyword>
<dbReference type="Pfam" id="PF01243">
    <property type="entry name" value="PNPOx_N"/>
    <property type="match status" value="1"/>
</dbReference>
<evidence type="ECO:0000259" key="2">
    <source>
        <dbReference type="Pfam" id="PF01243"/>
    </source>
</evidence>
<dbReference type="InterPro" id="IPR019920">
    <property type="entry name" value="F420-binding_dom_put"/>
</dbReference>
<evidence type="ECO:0000256" key="1">
    <source>
        <dbReference type="ARBA" id="ARBA00023002"/>
    </source>
</evidence>
<dbReference type="EC" id="1.4.3.5" evidence="3"/>
<proteinExistence type="predicted"/>
<dbReference type="InterPro" id="IPR011576">
    <property type="entry name" value="Pyridox_Oxase_N"/>
</dbReference>
<keyword evidence="4" id="KW-1185">Reference proteome</keyword>
<evidence type="ECO:0000313" key="3">
    <source>
        <dbReference type="EMBL" id="QTD97845.1"/>
    </source>
</evidence>
<dbReference type="EMBL" id="CP071839">
    <property type="protein sequence ID" value="QTD97845.1"/>
    <property type="molecule type" value="Genomic_DNA"/>
</dbReference>
<dbReference type="Proteomes" id="UP000663908">
    <property type="component" value="Chromosome"/>
</dbReference>
<protein>
    <submittedName>
        <fullName evidence="3">Pyridoxine/pyridoxamine 5'-phosphate oxidase</fullName>
        <ecNumber evidence="3">1.4.3.5</ecNumber>
    </submittedName>
</protein>
<dbReference type="RefSeq" id="WP_208031641.1">
    <property type="nucleotide sequence ID" value="NZ_CP071839.1"/>
</dbReference>
<dbReference type="SUPFAM" id="SSF50475">
    <property type="entry name" value="FMN-binding split barrel"/>
    <property type="match status" value="1"/>
</dbReference>
<feature type="domain" description="Pyridoxamine 5'-phosphate oxidase N-terminal" evidence="2">
    <location>
        <begin position="12"/>
        <end position="132"/>
    </location>
</feature>
<dbReference type="PANTHER" id="PTHR35176:SF6">
    <property type="entry name" value="HEME OXYGENASE HI_0854-RELATED"/>
    <property type="match status" value="1"/>
</dbReference>
<dbReference type="PANTHER" id="PTHR35176">
    <property type="entry name" value="HEME OXYGENASE HI_0854-RELATED"/>
    <property type="match status" value="1"/>
</dbReference>
<dbReference type="Gene3D" id="2.30.110.10">
    <property type="entry name" value="Electron Transport, Fmn-binding Protein, Chain A"/>
    <property type="match status" value="1"/>
</dbReference>
<dbReference type="InterPro" id="IPR012349">
    <property type="entry name" value="Split_barrel_FMN-bd"/>
</dbReference>
<sequence>MTTSPATPVTFDDSLSALLDGKNFASVATLGPDGAPQNSVVWIKREGDSVLFSSVDHRQKVRNLRRDPRISLSVFDLTNPYHSAEIRGVAEILPDEGKRLPYELSHKYLGIDPPAENDDEVRVIVRIVPQKVVSFSA</sequence>
<dbReference type="InterPro" id="IPR052019">
    <property type="entry name" value="F420H2_bilvrd_red/Heme_oxyg"/>
</dbReference>
<gene>
    <name evidence="3" type="ORF">S1361_10850</name>
</gene>
<organism evidence="3 4">
    <name type="scientific">Streptomyces cyanogenus</name>
    <dbReference type="NCBI Taxonomy" id="80860"/>
    <lineage>
        <taxon>Bacteria</taxon>
        <taxon>Bacillati</taxon>
        <taxon>Actinomycetota</taxon>
        <taxon>Actinomycetes</taxon>
        <taxon>Kitasatosporales</taxon>
        <taxon>Streptomycetaceae</taxon>
        <taxon>Streptomyces</taxon>
    </lineage>
</organism>
<reference evidence="3 4" key="1">
    <citation type="submission" date="2021-03" db="EMBL/GenBank/DDBJ databases">
        <title>Complete genome sequence of Streptomyces cyanogenus S136, producer of anticancer angucycline landomycin A.</title>
        <authorList>
            <person name="Hrab P."/>
            <person name="Ruckert C."/>
            <person name="Busche T."/>
            <person name="Ostash I."/>
            <person name="Kalinowski J."/>
            <person name="Fedorenko V."/>
            <person name="Yushchuk O."/>
            <person name="Ostash B."/>
        </authorList>
    </citation>
    <scope>NUCLEOTIDE SEQUENCE [LARGE SCALE GENOMIC DNA]</scope>
    <source>
        <strain evidence="3 4">S136</strain>
    </source>
</reference>
<accession>A0ABX7TR71</accession>
<name>A0ABX7TR71_STRCY</name>